<protein>
    <submittedName>
        <fullName evidence="1">Uncharacterized protein</fullName>
    </submittedName>
</protein>
<proteinExistence type="predicted"/>
<reference evidence="1" key="2">
    <citation type="submission" date="2006-01" db="EMBL/GenBank/DDBJ databases">
        <authorList>
            <person name="Genoscope"/>
        </authorList>
    </citation>
    <scope>NUCLEOTIDE SEQUENCE</scope>
</reference>
<accession>Q1Q535</accession>
<dbReference type="EMBL" id="CT573071">
    <property type="protein sequence ID" value="CAJ75130.1"/>
    <property type="molecule type" value="Genomic_DNA"/>
</dbReference>
<dbReference type="AlphaFoldDB" id="Q1Q535"/>
<reference evidence="1" key="1">
    <citation type="journal article" date="2006" name="Nature">
        <title>Deciphering the evolution and metabolism of an anammox bacterium from a community genome.</title>
        <authorList>
            <person name="Strous M."/>
            <person name="Pelletier E."/>
            <person name="Mangenot S."/>
            <person name="Rattei T."/>
            <person name="Lehner A."/>
            <person name="Taylor M.W."/>
            <person name="Horn M."/>
            <person name="Daims H."/>
            <person name="Bartol-Mavel D."/>
            <person name="Wincker P."/>
            <person name="Barbe V."/>
            <person name="Fonknechten N."/>
            <person name="Vallenet D."/>
            <person name="Segurens B."/>
            <person name="Schenowitz-Truong C."/>
            <person name="Medigue C."/>
            <person name="Collingro A."/>
            <person name="Snel B."/>
            <person name="Dutilh B.E."/>
            <person name="OpDenCamp H.J.M."/>
            <person name="vanDerDrift C."/>
            <person name="Cirpus I."/>
            <person name="vanDePas-Schoonen K.T."/>
            <person name="Harhangi H.R."/>
            <person name="vanNiftrik L."/>
            <person name="Schmid M."/>
            <person name="Keltjens J."/>
            <person name="vanDeVossenberg J."/>
            <person name="Kartal B."/>
            <person name="Meier H."/>
            <person name="Frishman D."/>
            <person name="Huynen M.A."/>
            <person name="Mewes H."/>
            <person name="Weissenbach J."/>
            <person name="Jetten M.S.M."/>
            <person name="Wagner M."/>
            <person name="LePaslier D."/>
        </authorList>
    </citation>
    <scope>NUCLEOTIDE SEQUENCE</scope>
</reference>
<sequence length="110" mass="12749">MSPRLMQSCVMKTNRKIDLSLYFTSGYVSINHTDSQGFFDFNLLIYKYLRHFTYVWPKPVHNDCLANGCLAENSFLFPYVTFLGHKCFSFDPVCQFGNAIALETLFPVRV</sequence>
<gene>
    <name evidence="1" type="ORF">kuste4368</name>
</gene>
<name>Q1Q535_KUEST</name>
<evidence type="ECO:0000313" key="1">
    <source>
        <dbReference type="EMBL" id="CAJ75130.1"/>
    </source>
</evidence>
<organism evidence="1">
    <name type="scientific">Kuenenia stuttgartiensis</name>
    <dbReference type="NCBI Taxonomy" id="174633"/>
    <lineage>
        <taxon>Bacteria</taxon>
        <taxon>Pseudomonadati</taxon>
        <taxon>Planctomycetota</taxon>
        <taxon>Candidatus Brocadiia</taxon>
        <taxon>Candidatus Brocadiales</taxon>
        <taxon>Candidatus Brocadiaceae</taxon>
        <taxon>Candidatus Kuenenia</taxon>
    </lineage>
</organism>